<feature type="transmembrane region" description="Helical" evidence="1">
    <location>
        <begin position="79"/>
        <end position="101"/>
    </location>
</feature>
<keyword evidence="1" id="KW-0472">Membrane</keyword>
<dbReference type="PANTHER" id="PTHR34351">
    <property type="entry name" value="SLR1927 PROTEIN-RELATED"/>
    <property type="match status" value="1"/>
</dbReference>
<evidence type="ECO:0000256" key="2">
    <source>
        <dbReference type="SAM" id="SignalP"/>
    </source>
</evidence>
<dbReference type="EMBL" id="CP061274">
    <property type="protein sequence ID" value="QOD43129.1"/>
    <property type="molecule type" value="Genomic_DNA"/>
</dbReference>
<evidence type="ECO:0000256" key="1">
    <source>
        <dbReference type="SAM" id="Phobius"/>
    </source>
</evidence>
<keyword evidence="1" id="KW-0812">Transmembrane</keyword>
<evidence type="ECO:0000313" key="4">
    <source>
        <dbReference type="EMBL" id="QOD43129.1"/>
    </source>
</evidence>
<sequence>MSAAGTRRGSSSAPAAASAASAAPAAPALGDDPQAPAAPPRNAVVRLLGVVTPLGRVVAIAAVVAGAAGYALGWRELVAVAWTAAALWVIALLHLVGSAGVEVALRLPRDRVVAGERAPATVAVRNPLRRRAVGLTVEVPVGSGLAEIHVPSLGHGQVHEDVFVVPTSRRGVIALGPARIVRGDPIGLVRRESAEAAATRLLVHPRTLAMPSTSTGFVRDLEGRATRDLTDSDVSFQSLREYVPGDAVRHIHWRSTAKTGVHMVRRFEETRRSHVMVALSLHAGDYGAPEAEAEAEAGAAAADGARAASASSAQGGVAGSAVPAGGTTVAAGRSEGGLAGSAADAEFELAVSVVGSLGARAIVDARTVSVVASADRAGRARRRLPTAPTLPGLARTVARSAPARSRSARLVRLATVTRTRLLDDLAGIAAADRAVDVVELARAAADEVAGVSVVFLVCGTGAGPRAIRSAAVGFPPGVQVVAVVCDPEAEPSLRRIGDLSVLTIGYLEDLRGALQRSAT</sequence>
<dbReference type="RefSeq" id="WP_191147128.1">
    <property type="nucleotide sequence ID" value="NZ_CP061274.1"/>
</dbReference>
<dbReference type="InterPro" id="IPR002881">
    <property type="entry name" value="DUF58"/>
</dbReference>
<dbReference type="KEGG" id="czh:H9X71_10980"/>
<protein>
    <submittedName>
        <fullName evidence="4">DUF58 domain-containing protein</fullName>
    </submittedName>
</protein>
<reference evidence="4 5" key="1">
    <citation type="submission" date="2020-08" db="EMBL/GenBank/DDBJ databases">
        <title>Description of Clavibacter zhangzhiyonge sp. nov., a phytopathogenic actinobacterium isolated from barley seeds, causing leaf brown spot and decline.</title>
        <authorList>
            <person name="Tian Q."/>
            <person name="Chuan J."/>
            <person name="Zhao W."/>
            <person name="Li X."/>
        </authorList>
    </citation>
    <scope>NUCLEOTIDE SEQUENCE [LARGE SCALE GENOMIC DNA]</scope>
    <source>
        <strain evidence="4 5">DM1</strain>
    </source>
</reference>
<dbReference type="AlphaFoldDB" id="A0A7L7Z0A8"/>
<gene>
    <name evidence="4" type="ORF">H9X71_10980</name>
</gene>
<feature type="chain" id="PRO_5038558910" evidence="2">
    <location>
        <begin position="26"/>
        <end position="519"/>
    </location>
</feature>
<dbReference type="Pfam" id="PF01882">
    <property type="entry name" value="DUF58"/>
    <property type="match status" value="1"/>
</dbReference>
<dbReference type="Proteomes" id="UP000516660">
    <property type="component" value="Chromosome"/>
</dbReference>
<feature type="domain" description="DUF58" evidence="3">
    <location>
        <begin position="239"/>
        <end position="311"/>
    </location>
</feature>
<organism evidence="4 5">
    <name type="scientific">Clavibacter zhangzhiyongii</name>
    <dbReference type="NCBI Taxonomy" id="2768071"/>
    <lineage>
        <taxon>Bacteria</taxon>
        <taxon>Bacillati</taxon>
        <taxon>Actinomycetota</taxon>
        <taxon>Actinomycetes</taxon>
        <taxon>Micrococcales</taxon>
        <taxon>Microbacteriaceae</taxon>
        <taxon>Clavibacter</taxon>
    </lineage>
</organism>
<feature type="transmembrane region" description="Helical" evidence="1">
    <location>
        <begin position="54"/>
        <end position="72"/>
    </location>
</feature>
<keyword evidence="5" id="KW-1185">Reference proteome</keyword>
<feature type="signal peptide" evidence="2">
    <location>
        <begin position="1"/>
        <end position="25"/>
    </location>
</feature>
<evidence type="ECO:0000259" key="3">
    <source>
        <dbReference type="Pfam" id="PF01882"/>
    </source>
</evidence>
<accession>A0A7L7Z0A8</accession>
<keyword evidence="1" id="KW-1133">Transmembrane helix</keyword>
<proteinExistence type="predicted"/>
<keyword evidence="2" id="KW-0732">Signal</keyword>
<dbReference type="PANTHER" id="PTHR34351:SF1">
    <property type="entry name" value="SLR1927 PROTEIN"/>
    <property type="match status" value="1"/>
</dbReference>
<name>A0A7L7Z0A8_9MICO</name>
<evidence type="ECO:0000313" key="5">
    <source>
        <dbReference type="Proteomes" id="UP000516660"/>
    </source>
</evidence>